<dbReference type="Pfam" id="PF24506">
    <property type="entry name" value="KNTC1_N"/>
    <property type="match status" value="1"/>
</dbReference>
<reference evidence="7" key="1">
    <citation type="submission" date="2025-08" db="UniProtKB">
        <authorList>
            <consortium name="RefSeq"/>
        </authorList>
    </citation>
    <scope>IDENTIFICATION</scope>
</reference>
<dbReference type="PANTHER" id="PTHR15688">
    <property type="entry name" value="KINETOCHORE-ASSOCIATED PROTEIN 1"/>
    <property type="match status" value="1"/>
</dbReference>
<dbReference type="RefSeq" id="XP_015273128.1">
    <property type="nucleotide sequence ID" value="XM_015417642.1"/>
</dbReference>
<dbReference type="PANTHER" id="PTHR15688:SF1">
    <property type="entry name" value="KINETOCHORE-ASSOCIATED PROTEIN 1"/>
    <property type="match status" value="1"/>
</dbReference>
<feature type="domain" description="KNTC1 N-terminal" evidence="2">
    <location>
        <begin position="17"/>
        <end position="378"/>
    </location>
</feature>
<dbReference type="Pfam" id="PF24520">
    <property type="entry name" value="ARM_KNTC1_1st"/>
    <property type="match status" value="1"/>
</dbReference>
<gene>
    <name evidence="7" type="primary">KNTC1</name>
</gene>
<proteinExistence type="predicted"/>
<dbReference type="InterPro" id="IPR055405">
    <property type="entry name" value="ARM_KNTC1_3rd"/>
</dbReference>
<protein>
    <submittedName>
        <fullName evidence="7">Kinetochore-associated protein 1</fullName>
    </submittedName>
</protein>
<dbReference type="Pfam" id="PF24516">
    <property type="entry name" value="ARM_KNTC1_2nd"/>
    <property type="match status" value="1"/>
</dbReference>
<name>A0ABM1KHE1_GEKJA</name>
<evidence type="ECO:0000259" key="5">
    <source>
        <dbReference type="Pfam" id="PF24520"/>
    </source>
</evidence>
<dbReference type="InterPro" id="IPR019527">
    <property type="entry name" value="RZZ-complex_KNTC1/ROD_C"/>
</dbReference>
<evidence type="ECO:0000259" key="2">
    <source>
        <dbReference type="Pfam" id="PF24506"/>
    </source>
</evidence>
<dbReference type="InterPro" id="IPR052802">
    <property type="entry name" value="KNTC1"/>
</dbReference>
<feature type="domain" description="RZZ complex subunit KNTC1/ROD C-terminal" evidence="1">
    <location>
        <begin position="1540"/>
        <end position="2088"/>
    </location>
</feature>
<feature type="domain" description="KNTC1 first ARM-repeats" evidence="5">
    <location>
        <begin position="387"/>
        <end position="636"/>
    </location>
</feature>
<dbReference type="Proteomes" id="UP000694871">
    <property type="component" value="Unplaced"/>
</dbReference>
<dbReference type="GeneID" id="107115871"/>
<dbReference type="InterPro" id="IPR055403">
    <property type="entry name" value="ARM_KNTC1_1st"/>
</dbReference>
<keyword evidence="6" id="KW-1185">Reference proteome</keyword>
<dbReference type="SUPFAM" id="SSF50978">
    <property type="entry name" value="WD40 repeat-like"/>
    <property type="match status" value="1"/>
</dbReference>
<evidence type="ECO:0000259" key="4">
    <source>
        <dbReference type="Pfam" id="PF24516"/>
    </source>
</evidence>
<feature type="domain" description="KNTC1 third ARM-repeats" evidence="3">
    <location>
        <begin position="1283"/>
        <end position="1493"/>
    </location>
</feature>
<accession>A0ABM1KHE1</accession>
<dbReference type="InterPro" id="IPR036322">
    <property type="entry name" value="WD40_repeat_dom_sf"/>
</dbReference>
<evidence type="ECO:0000313" key="6">
    <source>
        <dbReference type="Proteomes" id="UP000694871"/>
    </source>
</evidence>
<evidence type="ECO:0000313" key="7">
    <source>
        <dbReference type="RefSeq" id="XP_015273128.1"/>
    </source>
</evidence>
<organism evidence="6 7">
    <name type="scientific">Gekko japonicus</name>
    <name type="common">Schlegel's Japanese gecko</name>
    <dbReference type="NCBI Taxonomy" id="146911"/>
    <lineage>
        <taxon>Eukaryota</taxon>
        <taxon>Metazoa</taxon>
        <taxon>Chordata</taxon>
        <taxon>Craniata</taxon>
        <taxon>Vertebrata</taxon>
        <taxon>Euteleostomi</taxon>
        <taxon>Lepidosauria</taxon>
        <taxon>Squamata</taxon>
        <taxon>Bifurcata</taxon>
        <taxon>Gekkota</taxon>
        <taxon>Gekkonidae</taxon>
        <taxon>Gekkoninae</taxon>
        <taxon>Gekko</taxon>
    </lineage>
</organism>
<sequence>MWDDVEFLGSDATETLNVGAQEYGSSFYQVNTLVQISSSEKVLSDPTLQASNLSDGFTLVADKSVVVLDTCHSPRMLSQFETEVDIIGLCQEGHFLVVGERSGNLHLIHVPLRQSLLTRMLVQTSSNDRTYLSLHLEKDSTDKDTYHAFILTRNGVFCIMHLPFGKTQKAIDIQDFSTAKKLQEQVETCFISLEEYHTAGCLTSVIRRTASKITLVIGGLGDCVISVWEADPNKKLISLQTVLDSSMVNAVKQLQCVDNLLYVLNDENVLSMWDVYSFVMIWDRPSVHIEEFLLIQGSLSDQLVALTEPDGDKQMRNIVVFTLPALHQLYSLEVMNISTLVQSGINTDTIYFLEGIYENNQKSSDIPVSFLVMRCLTEAAPEDRLSRLLRKRKFTEAESFALHFGLEVELVYKMKVSSVLERLTSESLDHDGQSSRQDLVAQAKENLNKIKDNQFVVECCINTPWPTYEIAHEMLNYAENRVSNRDVAIIASRANRNSASLTMVLQAQARLTTFYGAFGPKRFSGSTWLTFLNNEDVFEDILLQLTEGNLFSASYLWKRHQGDFTERFSVEMLENLLDSISATISRKELCLWFKDGIMPFINLALPQGQKIIAKWLEQQARSLELTDKANWPENGLEMAQMFFTSNPDRARMGSSLCWTLWEVRHLAKLIRDLRALIDLHRKYNCKLTLCEIEKENATTIAFRMFDRVLVAELIPAALQKFIEPYMCQHDLQKDEILLQYIKDLLERYCTRLTSVFCPTWEARAIAVLGCMSNTDLKFEGVLAIMHSTVVPWSPGVEQLVQQYLGMDHAKVKLLQEGYQLMEMKTVLLKYGIRNTSFLNDKQDMLRVARYIVKRGTSSSLEDALKIAKVYMLPTTEIYVVRIMDLIDQDKGEEVLDVLISLPHTEAVEMAERTLIRGKLLLEHKIPDFEEPKMQLSVKKMVVNILKFLLNIQKENLVKKAEYETDLEVFKTLVTLQESFDITISAKDYENPILRSQLLEDHIKAYGKTQEDDACSKDSHAKKPLSEFRLYRLASLLQQDELKLGSELVLKALDARQVEEALKICRDFYERHRNEQAGELLFLASQKLCHTFDLNSMTVTYEGLSLPEVVHSTACQAATICGSDLLLDAVELCRYTRSACEIYDKCQMEDTGVISKTSLSGAEKDPYTEWAFDYFFTEDGAILDPPAVLPVAYEIASRMLPLAGKNLCLPLGTPMSVLLDNLQECSQHELSLRLINTSLGSVVQHIAGNIVDIDLAEKLHNQETVRDAIGSLTTVTHYSESKIKDNVMALLHKVFHSRHVDRSLAGGYCSLLRKESFYEYLWDTINKTWQNYSKVLSVAFVGAQLASWYDDVEEKQRFEELMNDAEWGKELGKLRISFQDVFRTPSIRKKELLRTLVQNPHVKTDLILKYCRSFQLDSDTALQLYIEALLQNASASHVEEESMGDAGKRPPASVVARATEIIPLLRNTNSLVISLNAMLYKLDPYDYETIESLLMIIEKAGGEIPNVPLNQALMLIEHLKSYRRTSTPGDPEHQYAFKRAIPLSPAAQARLPFHLIFFKTSQCFWKIITPELNEESFPKVFLISKIVKVPLDTLYMCAANRAFQERLKPKILEQMRRGSRLVADKETTAIVSAIQSYLLCITNLERSAALAHTIARDLQSGPIKVEILKFCISLAEKWLAHKDVQEESREKARLFLQKIQVEYRKRATEAVLMAHKLNSEEHWQLTGKPARLVVLLYQHSTITERFQNPAGNDYPDIHAAAKEIAKINNLDMKKIWDTLLEKWLCSDEAPTDKRTSEMVEKTEDEAFKRLVYVLQLQPADKGFRILYECAVSTTSPIGVHQLTFAHRSIALKCLIYLADSSTVELLFKKPIEAVRIFLKTLIYLSEFEILNIPYTYESFHKAPKEGVVKGLWKNHSHDPRAVKLVTELSLEYQVWDAQLWNGLLQKLLDFNMIDYLRKVLIAITGIPSLFQIPNFSRAWQNVILAPFHSVSCPPSPSEREACCASFEALLQCPVVGHLDVIAIAKKFMASQLLALSLGCLWLIPQPEKRDQQIEGFLASHQPEKILHQIKEHTGHRGLACFAPEIRYLVLESAMKGKCFVGTEYLPYLKLQEMGADRLKGLVKYLADENRMDDAAVLIKEYLKESGNPVSDQSSLDVVKVVNFFLINMPHTFESPIGK</sequence>
<dbReference type="Pfam" id="PF10493">
    <property type="entry name" value="Rod_C"/>
    <property type="match status" value="1"/>
</dbReference>
<dbReference type="Pfam" id="PF24515">
    <property type="entry name" value="ARM_KNTC1_3rd"/>
    <property type="match status" value="1"/>
</dbReference>
<dbReference type="InterPro" id="IPR055402">
    <property type="entry name" value="KNTC1_N"/>
</dbReference>
<feature type="domain" description="KNTC1 second ARM-repeats" evidence="4">
    <location>
        <begin position="735"/>
        <end position="901"/>
    </location>
</feature>
<evidence type="ECO:0000259" key="3">
    <source>
        <dbReference type="Pfam" id="PF24515"/>
    </source>
</evidence>
<dbReference type="InterPro" id="IPR055404">
    <property type="entry name" value="ARM_KNTC1_2nd"/>
</dbReference>
<evidence type="ECO:0000259" key="1">
    <source>
        <dbReference type="Pfam" id="PF10493"/>
    </source>
</evidence>